<proteinExistence type="predicted"/>
<evidence type="ECO:0000313" key="4">
    <source>
        <dbReference type="EMBL" id="MDU0353171.1"/>
    </source>
</evidence>
<keyword evidence="3" id="KW-0998">Cell outer membrane</keyword>
<comment type="subcellular location">
    <subcellularLocation>
        <location evidence="1">Cell outer membrane</location>
    </subcellularLocation>
</comment>
<dbReference type="Proteomes" id="UP001247805">
    <property type="component" value="Unassembled WGS sequence"/>
</dbReference>
<keyword evidence="2" id="KW-0472">Membrane</keyword>
<name>A0ABU3ST29_9ALTE</name>
<evidence type="ECO:0000313" key="5">
    <source>
        <dbReference type="Proteomes" id="UP001247805"/>
    </source>
</evidence>
<gene>
    <name evidence="4" type="ORF">RS130_03790</name>
</gene>
<accession>A0ABU3ST29</accession>
<evidence type="ECO:0000256" key="1">
    <source>
        <dbReference type="ARBA" id="ARBA00004442"/>
    </source>
</evidence>
<dbReference type="PANTHER" id="PTHR40980">
    <property type="entry name" value="PLUG DOMAIN-CONTAINING PROTEIN"/>
    <property type="match status" value="1"/>
</dbReference>
<keyword evidence="5" id="KW-1185">Reference proteome</keyword>
<dbReference type="RefSeq" id="WP_316024862.1">
    <property type="nucleotide sequence ID" value="NZ_JAWDIO010000002.1"/>
</dbReference>
<sequence length="119" mass="13191">MLNYTYIDNSEPTKVTGSSKNNFNASAYYEGEKLAVRFSYTWRDEFLIATGAQEGFGRFIKASGILDGNVTYDISENFSVVLEAINLLDKATASIDGNGYPAIYEDSGRRVLFGVRANF</sequence>
<evidence type="ECO:0000256" key="3">
    <source>
        <dbReference type="ARBA" id="ARBA00023237"/>
    </source>
</evidence>
<keyword evidence="4" id="KW-0675">Receptor</keyword>
<organism evidence="4 5">
    <name type="scientific">Paraglaciecola aquimarina</name>
    <dbReference type="NCBI Taxonomy" id="1235557"/>
    <lineage>
        <taxon>Bacteria</taxon>
        <taxon>Pseudomonadati</taxon>
        <taxon>Pseudomonadota</taxon>
        <taxon>Gammaproteobacteria</taxon>
        <taxon>Alteromonadales</taxon>
        <taxon>Alteromonadaceae</taxon>
        <taxon>Paraglaciecola</taxon>
    </lineage>
</organism>
<evidence type="ECO:0000256" key="2">
    <source>
        <dbReference type="ARBA" id="ARBA00023136"/>
    </source>
</evidence>
<dbReference type="EMBL" id="JAWDIO010000002">
    <property type="protein sequence ID" value="MDU0353171.1"/>
    <property type="molecule type" value="Genomic_DNA"/>
</dbReference>
<dbReference type="SUPFAM" id="SSF56935">
    <property type="entry name" value="Porins"/>
    <property type="match status" value="1"/>
</dbReference>
<dbReference type="InterPro" id="IPR036942">
    <property type="entry name" value="Beta-barrel_TonB_sf"/>
</dbReference>
<protein>
    <submittedName>
        <fullName evidence="4">TonB-dependent receptor</fullName>
    </submittedName>
</protein>
<dbReference type="Gene3D" id="2.40.170.20">
    <property type="entry name" value="TonB-dependent receptor, beta-barrel domain"/>
    <property type="match status" value="1"/>
</dbReference>
<reference evidence="4 5" key="1">
    <citation type="submission" date="2023-10" db="EMBL/GenBank/DDBJ databases">
        <title>Glaciecola aquimarina strain GGW-M5 nov., isolated from a coastal seawater.</title>
        <authorList>
            <person name="Bayburt H."/>
            <person name="Kim J.M."/>
            <person name="Choi B.J."/>
            <person name="Jeon C.O."/>
        </authorList>
    </citation>
    <scope>NUCLEOTIDE SEQUENCE [LARGE SCALE GENOMIC DNA]</scope>
    <source>
        <strain evidence="4 5">KCTC 32108</strain>
    </source>
</reference>
<comment type="caution">
    <text evidence="4">The sequence shown here is derived from an EMBL/GenBank/DDBJ whole genome shotgun (WGS) entry which is preliminary data.</text>
</comment>
<dbReference type="PANTHER" id="PTHR40980:SF3">
    <property type="entry name" value="TONB-DEPENDENT RECEPTOR-LIKE BETA-BARREL DOMAIN-CONTAINING PROTEIN"/>
    <property type="match status" value="1"/>
</dbReference>